<feature type="domain" description="Ribosome maturation factor RimP C-terminal" evidence="5">
    <location>
        <begin position="86"/>
        <end position="151"/>
    </location>
</feature>
<dbReference type="SUPFAM" id="SSF75420">
    <property type="entry name" value="YhbC-like, N-terminal domain"/>
    <property type="match status" value="1"/>
</dbReference>
<dbReference type="GO" id="GO:0000028">
    <property type="term" value="P:ribosomal small subunit assembly"/>
    <property type="evidence" value="ECO:0007669"/>
    <property type="project" value="TreeGrafter"/>
</dbReference>
<evidence type="ECO:0000256" key="1">
    <source>
        <dbReference type="ARBA" id="ARBA00022490"/>
    </source>
</evidence>
<protein>
    <recommendedName>
        <fullName evidence="3">Ribosome maturation factor RimP</fullName>
    </recommendedName>
</protein>
<comment type="function">
    <text evidence="3">Required for maturation of 30S ribosomal subunits.</text>
</comment>
<reference evidence="6 7" key="1">
    <citation type="submission" date="2018-09" db="EMBL/GenBank/DDBJ databases">
        <authorList>
            <person name="Wang Z."/>
        </authorList>
    </citation>
    <scope>NUCLEOTIDE SEQUENCE [LARGE SCALE GENOMIC DNA]</scope>
    <source>
        <strain evidence="6 7">ALS 81</strain>
    </source>
</reference>
<dbReference type="Gene3D" id="3.30.300.70">
    <property type="entry name" value="RimP-like superfamily, N-terminal"/>
    <property type="match status" value="1"/>
</dbReference>
<dbReference type="InterPro" id="IPR035956">
    <property type="entry name" value="RimP_N_sf"/>
</dbReference>
<feature type="domain" description="Ribosome maturation factor RimP N-terminal" evidence="4">
    <location>
        <begin position="11"/>
        <end position="83"/>
    </location>
</feature>
<dbReference type="Pfam" id="PF02576">
    <property type="entry name" value="RimP_N"/>
    <property type="match status" value="1"/>
</dbReference>
<keyword evidence="2 3" id="KW-0690">Ribosome biogenesis</keyword>
<dbReference type="PANTHER" id="PTHR33867">
    <property type="entry name" value="RIBOSOME MATURATION FACTOR RIMP"/>
    <property type="match status" value="1"/>
</dbReference>
<comment type="subcellular location">
    <subcellularLocation>
        <location evidence="3">Cytoplasm</location>
    </subcellularLocation>
</comment>
<dbReference type="OrthoDB" id="9805006at2"/>
<dbReference type="SUPFAM" id="SSF74942">
    <property type="entry name" value="YhbC-like, C-terminal domain"/>
    <property type="match status" value="1"/>
</dbReference>
<gene>
    <name evidence="3 6" type="primary">rimP</name>
    <name evidence="6" type="ORF">DBZ36_14440</name>
</gene>
<evidence type="ECO:0000313" key="7">
    <source>
        <dbReference type="Proteomes" id="UP000286482"/>
    </source>
</evidence>
<dbReference type="InterPro" id="IPR036847">
    <property type="entry name" value="RimP_C_sf"/>
</dbReference>
<dbReference type="HAMAP" id="MF_01077">
    <property type="entry name" value="RimP"/>
    <property type="match status" value="1"/>
</dbReference>
<proteinExistence type="inferred from homology"/>
<evidence type="ECO:0000313" key="6">
    <source>
        <dbReference type="EMBL" id="RKF15584.1"/>
    </source>
</evidence>
<dbReference type="EMBL" id="RAQO01000008">
    <property type="protein sequence ID" value="RKF15584.1"/>
    <property type="molecule type" value="Genomic_DNA"/>
</dbReference>
<evidence type="ECO:0000259" key="5">
    <source>
        <dbReference type="Pfam" id="PF17384"/>
    </source>
</evidence>
<dbReference type="InterPro" id="IPR028989">
    <property type="entry name" value="RimP_N"/>
</dbReference>
<dbReference type="Pfam" id="PF17384">
    <property type="entry name" value="DUF150_C"/>
    <property type="match status" value="1"/>
</dbReference>
<dbReference type="InterPro" id="IPR028998">
    <property type="entry name" value="RimP_C"/>
</dbReference>
<keyword evidence="1 3" id="KW-0963">Cytoplasm</keyword>
<dbReference type="NCBIfam" id="NF000927">
    <property type="entry name" value="PRK00092.1-1"/>
    <property type="match status" value="1"/>
</dbReference>
<evidence type="ECO:0000259" key="4">
    <source>
        <dbReference type="Pfam" id="PF02576"/>
    </source>
</evidence>
<dbReference type="PANTHER" id="PTHR33867:SF1">
    <property type="entry name" value="RIBOSOME MATURATION FACTOR RIMP"/>
    <property type="match status" value="1"/>
</dbReference>
<dbReference type="GO" id="GO:0005829">
    <property type="term" value="C:cytosol"/>
    <property type="evidence" value="ECO:0007669"/>
    <property type="project" value="TreeGrafter"/>
</dbReference>
<dbReference type="AlphaFoldDB" id="A0A420E8D7"/>
<evidence type="ECO:0000256" key="3">
    <source>
        <dbReference type="HAMAP-Rule" id="MF_01077"/>
    </source>
</evidence>
<dbReference type="InterPro" id="IPR003728">
    <property type="entry name" value="Ribosome_maturation_RimP"/>
</dbReference>
<sequence>MATIEQRLTDMLRPAVEATGFELWGIEYVNAGKFSVLRLYIDHENGIDVDACAEVSRQVSAILDVEDPISNEYSLEVSSPGLERPLFESEHYQRFVGEQAFVQTRLALNNQRKWTGEIVGVENDVVVLAVEGKEQRLAVNNIQKAHLIPQFD</sequence>
<keyword evidence="7" id="KW-1185">Reference proteome</keyword>
<dbReference type="Gene3D" id="2.30.30.180">
    <property type="entry name" value="Ribosome maturation factor RimP, C-terminal domain"/>
    <property type="match status" value="1"/>
</dbReference>
<dbReference type="FunFam" id="3.30.300.70:FF:000001">
    <property type="entry name" value="Ribosome maturation factor RimP"/>
    <property type="match status" value="1"/>
</dbReference>
<dbReference type="CDD" id="cd01734">
    <property type="entry name" value="YlxS_C"/>
    <property type="match status" value="1"/>
</dbReference>
<comment type="similarity">
    <text evidence="3">Belongs to the RimP family.</text>
</comment>
<dbReference type="RefSeq" id="WP_120355670.1">
    <property type="nucleotide sequence ID" value="NZ_RAQO01000008.1"/>
</dbReference>
<accession>A0A420E8D7</accession>
<organism evidence="6 7">
    <name type="scientific">Alginatibacterium sediminis</name>
    <dbReference type="NCBI Taxonomy" id="2164068"/>
    <lineage>
        <taxon>Bacteria</taxon>
        <taxon>Pseudomonadati</taxon>
        <taxon>Pseudomonadota</taxon>
        <taxon>Gammaproteobacteria</taxon>
        <taxon>Alteromonadales</taxon>
        <taxon>Alteromonadaceae</taxon>
        <taxon>Alginatibacterium</taxon>
    </lineage>
</organism>
<evidence type="ECO:0000256" key="2">
    <source>
        <dbReference type="ARBA" id="ARBA00022517"/>
    </source>
</evidence>
<dbReference type="Proteomes" id="UP000286482">
    <property type="component" value="Unassembled WGS sequence"/>
</dbReference>
<dbReference type="GO" id="GO:0006412">
    <property type="term" value="P:translation"/>
    <property type="evidence" value="ECO:0007669"/>
    <property type="project" value="TreeGrafter"/>
</dbReference>
<comment type="caution">
    <text evidence="6">The sequence shown here is derived from an EMBL/GenBank/DDBJ whole genome shotgun (WGS) entry which is preliminary data.</text>
</comment>
<name>A0A420E8D7_9ALTE</name>